<feature type="compositionally biased region" description="Gly residues" evidence="5">
    <location>
        <begin position="464"/>
        <end position="484"/>
    </location>
</feature>
<comment type="caution">
    <text evidence="6">The sequence shown here is derived from an EMBL/GenBank/DDBJ whole genome shotgun (WGS) entry which is preliminary data.</text>
</comment>
<keyword evidence="7" id="KW-1185">Reference proteome</keyword>
<feature type="region of interest" description="Disordered" evidence="5">
    <location>
        <begin position="443"/>
        <end position="488"/>
    </location>
</feature>
<name>A0ABT9N1K7_9ACTN</name>
<protein>
    <submittedName>
        <fullName evidence="6">Arginase family enzyme</fullName>
    </submittedName>
</protein>
<dbReference type="EMBL" id="JAUSRA010000001">
    <property type="protein sequence ID" value="MDP9797326.1"/>
    <property type="molecule type" value="Genomic_DNA"/>
</dbReference>
<feature type="region of interest" description="Disordered" evidence="5">
    <location>
        <begin position="308"/>
        <end position="335"/>
    </location>
</feature>
<evidence type="ECO:0000256" key="1">
    <source>
        <dbReference type="ARBA" id="ARBA00022723"/>
    </source>
</evidence>
<accession>A0ABT9N1K7</accession>
<keyword evidence="1" id="KW-0479">Metal-binding</keyword>
<feature type="compositionally biased region" description="Low complexity" evidence="5">
    <location>
        <begin position="831"/>
        <end position="842"/>
    </location>
</feature>
<feature type="region of interest" description="Disordered" evidence="5">
    <location>
        <begin position="510"/>
        <end position="579"/>
    </location>
</feature>
<gene>
    <name evidence="6" type="ORF">J2S43_005838</name>
</gene>
<evidence type="ECO:0000313" key="6">
    <source>
        <dbReference type="EMBL" id="MDP9797326.1"/>
    </source>
</evidence>
<evidence type="ECO:0000313" key="7">
    <source>
        <dbReference type="Proteomes" id="UP001240984"/>
    </source>
</evidence>
<organism evidence="6 7">
    <name type="scientific">Catenuloplanes nepalensis</name>
    <dbReference type="NCBI Taxonomy" id="587533"/>
    <lineage>
        <taxon>Bacteria</taxon>
        <taxon>Bacillati</taxon>
        <taxon>Actinomycetota</taxon>
        <taxon>Actinomycetes</taxon>
        <taxon>Micromonosporales</taxon>
        <taxon>Micromonosporaceae</taxon>
        <taxon>Catenuloplanes</taxon>
    </lineage>
</organism>
<feature type="compositionally biased region" description="Low complexity" evidence="5">
    <location>
        <begin position="734"/>
        <end position="743"/>
    </location>
</feature>
<dbReference type="CDD" id="cd09999">
    <property type="entry name" value="Arginase-like_1"/>
    <property type="match status" value="1"/>
</dbReference>
<dbReference type="PRINTS" id="PR00116">
    <property type="entry name" value="ARGINASE"/>
</dbReference>
<feature type="compositionally biased region" description="Low complexity" evidence="5">
    <location>
        <begin position="664"/>
        <end position="688"/>
    </location>
</feature>
<feature type="compositionally biased region" description="Low complexity" evidence="5">
    <location>
        <begin position="777"/>
        <end position="807"/>
    </location>
</feature>
<feature type="region of interest" description="Disordered" evidence="5">
    <location>
        <begin position="355"/>
        <end position="407"/>
    </location>
</feature>
<keyword evidence="2" id="KW-0378">Hydrolase</keyword>
<evidence type="ECO:0000256" key="5">
    <source>
        <dbReference type="SAM" id="MobiDB-lite"/>
    </source>
</evidence>
<feature type="compositionally biased region" description="Gly residues" evidence="5">
    <location>
        <begin position="373"/>
        <end position="407"/>
    </location>
</feature>
<keyword evidence="3" id="KW-0464">Manganese</keyword>
<evidence type="ECO:0000256" key="4">
    <source>
        <dbReference type="PROSITE-ProRule" id="PRU00742"/>
    </source>
</evidence>
<dbReference type="PROSITE" id="PS51409">
    <property type="entry name" value="ARGINASE_2"/>
    <property type="match status" value="1"/>
</dbReference>
<dbReference type="SUPFAM" id="SSF52768">
    <property type="entry name" value="Arginase/deacetylase"/>
    <property type="match status" value="1"/>
</dbReference>
<feature type="compositionally biased region" description="Acidic residues" evidence="5">
    <location>
        <begin position="539"/>
        <end position="552"/>
    </location>
</feature>
<evidence type="ECO:0000256" key="2">
    <source>
        <dbReference type="ARBA" id="ARBA00022801"/>
    </source>
</evidence>
<reference evidence="6 7" key="1">
    <citation type="submission" date="2023-07" db="EMBL/GenBank/DDBJ databases">
        <title>Sequencing the genomes of 1000 actinobacteria strains.</title>
        <authorList>
            <person name="Klenk H.-P."/>
        </authorList>
    </citation>
    <scope>NUCLEOTIDE SEQUENCE [LARGE SCALE GENOMIC DNA]</scope>
    <source>
        <strain evidence="6 7">DSM 44710</strain>
    </source>
</reference>
<dbReference type="InterPro" id="IPR006035">
    <property type="entry name" value="Ureohydrolase"/>
</dbReference>
<comment type="similarity">
    <text evidence="4">Belongs to the arginase family.</text>
</comment>
<feature type="compositionally biased region" description="Low complexity" evidence="5">
    <location>
        <begin position="752"/>
        <end position="770"/>
    </location>
</feature>
<evidence type="ECO:0000256" key="3">
    <source>
        <dbReference type="ARBA" id="ARBA00023211"/>
    </source>
</evidence>
<feature type="compositionally biased region" description="Basic and acidic residues" evidence="5">
    <location>
        <begin position="646"/>
        <end position="657"/>
    </location>
</feature>
<feature type="compositionally biased region" description="Acidic residues" evidence="5">
    <location>
        <begin position="863"/>
        <end position="887"/>
    </location>
</feature>
<sequence>MRRIAVLDAPSNLGLRPPTETSVPGCAKAPGALRDAGLLHRLRARDAGCLTPPRYDPGDWRPGDGVCHAPAIGAYSVALADRIGTIIDNGEFPVILGGDCSVSLGSALAMRRLGQSVGGHVGLVFVDGHSDFRHPGNASYVGAAAGEGLALITGRGQADLTALEGRRPYYRDVDVVVVGIRANDEYRLDLQAAGIVTRPVPALRAEGAPRSAQWALDQIADCAGFWVHIDVDVLDPAVMPAVDAPEPGGIAFTELEALLEHLVGTPHCLGMEITVFDPDYDPDGSYAAEIVATVGAGIDAAGRLLAAPRPRGEGSAEPSGPVESVTAPSAAATGDRAGMETYEALVARGTGGFVGLGAPRGDDERPGDTDGFGHLGGDAPPGGADGIGGADGSGGSGGSGGFGGADGSGGVHGIDGIGGSGGARGSGGADRFGRADRFGGAGGFGGDGGIRDSGDAGPVVGPAAGSGSGAGDAIGSGPGAGDAIGAGPDAAGDVDPVARLRSRLTEDAGLAAGFGSLSSDDAVRPRDAGGAGTAGWPGDDADAPDAADDDDVPAVPNTIREALARREAQSRKSSPTSIAEAAALAKARFAAAAAAAAVKPEPEDPDLPLSVSGPAGGVIPAPLTIAGQHVDASRRAGGQRPGKPVKRADVPARRTGWDLDDLTSRSGLLSPRRPSAPGAADPDAPRPGGLRRRSPAEDVPTVEPASSTSLTNPDVVRPGGLRRPPKQGGSLRRPAPGDSAGGPDDSGDSEDPAPAAPLAVGSTASAAGAVPDPRSTDPAAAAGPAAGDVPALGRDAPDAGGAPTATGISGMAEAVGAPDETIHLGTGAGTGAEAATATEAAGVPESGDDTEASSDAEVRESGLDDEAALVEDADSAVEPESPAEADSGEERHPSAQTDSVAVAGLRSQVDSGVEAESPAEADSGEEPRPSADAADAAASGLPTETESPVKPESPAGDASGAEREPSANADSAAADAGLPAEAGAAVEVEPLAEADSAADAGPPAEAGAAVEVEPLAEADSAAETGRPAEADSVADPELPAEADSAVRSGTSAEIDPAQERQPLAVADSAAETGRPADADSAVEVEPSAEAVTPVESGDAEPVAENEPLSGGSGDSGDSGAAGAPVANRPDGTSPPTVLGRLRRLIGANPAQPGPMPPAGPGRLRRASPDSGDAG</sequence>
<dbReference type="PANTHER" id="PTHR43782">
    <property type="entry name" value="ARGINASE"/>
    <property type="match status" value="1"/>
</dbReference>
<feature type="region of interest" description="Disordered" evidence="5">
    <location>
        <begin position="592"/>
        <end position="1174"/>
    </location>
</feature>
<dbReference type="Gene3D" id="3.40.800.10">
    <property type="entry name" value="Ureohydrolase domain"/>
    <property type="match status" value="1"/>
</dbReference>
<dbReference type="PANTHER" id="PTHR43782:SF3">
    <property type="entry name" value="ARGINASE"/>
    <property type="match status" value="1"/>
</dbReference>
<dbReference type="Pfam" id="PF00491">
    <property type="entry name" value="Arginase"/>
    <property type="match status" value="1"/>
</dbReference>
<feature type="compositionally biased region" description="Low complexity" evidence="5">
    <location>
        <begin position="966"/>
        <end position="1018"/>
    </location>
</feature>
<dbReference type="Proteomes" id="UP001240984">
    <property type="component" value="Unassembled WGS sequence"/>
</dbReference>
<proteinExistence type="inferred from homology"/>
<dbReference type="InterPro" id="IPR023696">
    <property type="entry name" value="Ureohydrolase_dom_sf"/>
</dbReference>